<dbReference type="AlphaFoldDB" id="A0A4R1PH41"/>
<dbReference type="RefSeq" id="WP_131299066.1">
    <property type="nucleotide sequence ID" value="NZ_JBHLST010000024.1"/>
</dbReference>
<dbReference type="EMBL" id="SMMU01000029">
    <property type="protein sequence ID" value="TCL26821.1"/>
    <property type="molecule type" value="Genomic_DNA"/>
</dbReference>
<name>A0A4R1PH41_9GAMM</name>
<dbReference type="Proteomes" id="UP000295169">
    <property type="component" value="Unassembled WGS sequence"/>
</dbReference>
<dbReference type="InterPro" id="IPR036514">
    <property type="entry name" value="SGNH_hydro_sf"/>
</dbReference>
<reference evidence="1 2" key="1">
    <citation type="submission" date="2019-03" db="EMBL/GenBank/DDBJ databases">
        <title>Genomic Encyclopedia of Type Strains, Phase IV (KMG-IV): sequencing the most valuable type-strain genomes for metagenomic binning, comparative biology and taxonomic classification.</title>
        <authorList>
            <person name="Goeker M."/>
        </authorList>
    </citation>
    <scope>NUCLEOTIDE SEQUENCE [LARGE SCALE GENOMIC DNA]</scope>
    <source>
        <strain evidence="1 2">DSM 2286</strain>
    </source>
</reference>
<gene>
    <name evidence="1" type="ORF">EV691_12926</name>
</gene>
<accession>A0A4R1PH41</accession>
<sequence>MTTVTLYPGNALSVQADSVSSGRVYRMPTPGAAPINESTGIAVGETRVFGPFRDVRNYDVVSERGQLTYALAPAEQAVSAQQVQELRASVWGDSRGRHNWNTGNTNVPAPLARGWLWYYETLSQCVRLAHDFDQAVPGDLISDLWFRIQNDVPNAYGVRPSQVPPGVACLLIGTNSVNAGVPLPEMQRVYLLVLEWLIKQGHKVQAVAEWPRGSDAANSGLLTPDNQKRMYAFAEWIRGLRGRPNVWIADVWPRTADPAYTDCRPLPNMLNEDDLHSAPGISFVTGDELARVAREEMALPRFKLCPSSNGDQYDAALNPRGCLNVNPMLVQGTGGTLGANAAGLVPQNYTLSASTGLTVTGSFVEVVINGVKRKAYRMVVTGTPTAANSYASLRQTGMHTKLAVGDVVESGYEVYVNDNHVNFGSPGLMLDPGTTALRCHGGLSLTGDRQMPAEVVKAFYGVPRAADYPVGNSLPASLAIDLRPYFTASGVASSLTIDLLSVFVRKR</sequence>
<protein>
    <submittedName>
        <fullName evidence="1">Uncharacterized protein</fullName>
    </submittedName>
</protein>
<organism evidence="1 2">
    <name type="scientific">Azotobacter chroococcum</name>
    <dbReference type="NCBI Taxonomy" id="353"/>
    <lineage>
        <taxon>Bacteria</taxon>
        <taxon>Pseudomonadati</taxon>
        <taxon>Pseudomonadota</taxon>
        <taxon>Gammaproteobacteria</taxon>
        <taxon>Pseudomonadales</taxon>
        <taxon>Pseudomonadaceae</taxon>
        <taxon>Azotobacter</taxon>
    </lineage>
</organism>
<comment type="caution">
    <text evidence="1">The sequence shown here is derived from an EMBL/GenBank/DDBJ whole genome shotgun (WGS) entry which is preliminary data.</text>
</comment>
<dbReference type="GO" id="GO:0016788">
    <property type="term" value="F:hydrolase activity, acting on ester bonds"/>
    <property type="evidence" value="ECO:0007669"/>
    <property type="project" value="UniProtKB-ARBA"/>
</dbReference>
<dbReference type="Gene3D" id="3.40.50.1110">
    <property type="entry name" value="SGNH hydrolase"/>
    <property type="match status" value="1"/>
</dbReference>
<evidence type="ECO:0000313" key="2">
    <source>
        <dbReference type="Proteomes" id="UP000295169"/>
    </source>
</evidence>
<evidence type="ECO:0000313" key="1">
    <source>
        <dbReference type="EMBL" id="TCL26821.1"/>
    </source>
</evidence>
<proteinExistence type="predicted"/>
<dbReference type="SUPFAM" id="SSF52266">
    <property type="entry name" value="SGNH hydrolase"/>
    <property type="match status" value="1"/>
</dbReference>